<dbReference type="GeneID" id="43668587"/>
<evidence type="ECO:0000313" key="1">
    <source>
        <dbReference type="EMBL" id="KAE8397196.1"/>
    </source>
</evidence>
<keyword evidence="2" id="KW-1185">Reference proteome</keyword>
<dbReference type="Proteomes" id="UP000325579">
    <property type="component" value="Unassembled WGS sequence"/>
</dbReference>
<gene>
    <name evidence="1" type="ORF">BDV37DRAFT_266293</name>
</gene>
<evidence type="ECO:0000313" key="2">
    <source>
        <dbReference type="Proteomes" id="UP000325579"/>
    </source>
</evidence>
<dbReference type="RefSeq" id="XP_031934515.1">
    <property type="nucleotide sequence ID" value="XM_032083896.1"/>
</dbReference>
<protein>
    <submittedName>
        <fullName evidence="1">Uncharacterized protein</fullName>
    </submittedName>
</protein>
<sequence>MGSKQRHIQFVNARPSSENESLEIKQKIAAHVGRWISEQHKRHPHRRRKIIKSTVPRGSTAIFVGKHREEDGTRVVKSHPSQSSAYGMPLTYISTSTKHRLPYDAVYGPHNSTSYSSQHLRSNHDIGYPYSRHRSRTEIFQQQSDCSCCCHLYQNNLLSGRTRTSINHEGDAVVRPLGPE</sequence>
<reference evidence="1 2" key="1">
    <citation type="submission" date="2019-04" db="EMBL/GenBank/DDBJ databases">
        <authorList>
            <consortium name="DOE Joint Genome Institute"/>
            <person name="Mondo S."/>
            <person name="Kjaerbolling I."/>
            <person name="Vesth T."/>
            <person name="Frisvad J.C."/>
            <person name="Nybo J.L."/>
            <person name="Theobald S."/>
            <person name="Kildgaard S."/>
            <person name="Isbrandt T."/>
            <person name="Kuo A."/>
            <person name="Sato A."/>
            <person name="Lyhne E.K."/>
            <person name="Kogle M.E."/>
            <person name="Wiebenga A."/>
            <person name="Kun R.S."/>
            <person name="Lubbers R.J."/>
            <person name="Makela M.R."/>
            <person name="Barry K."/>
            <person name="Chovatia M."/>
            <person name="Clum A."/>
            <person name="Daum C."/>
            <person name="Haridas S."/>
            <person name="He G."/>
            <person name="LaButti K."/>
            <person name="Lipzen A."/>
            <person name="Riley R."/>
            <person name="Salamov A."/>
            <person name="Simmons B.A."/>
            <person name="Magnuson J.K."/>
            <person name="Henrissat B."/>
            <person name="Mortensen U.H."/>
            <person name="Larsen T.O."/>
            <person name="Devries R.P."/>
            <person name="Grigoriev I.V."/>
            <person name="Machida M."/>
            <person name="Baker S.E."/>
            <person name="Andersen M.R."/>
            <person name="Cantor M.N."/>
            <person name="Hua S.X."/>
        </authorList>
    </citation>
    <scope>NUCLEOTIDE SEQUENCE [LARGE SCALE GENOMIC DNA]</scope>
    <source>
        <strain evidence="1 2">CBS 119388</strain>
    </source>
</reference>
<name>A0A5N7CSL8_9EURO</name>
<dbReference type="AlphaFoldDB" id="A0A5N7CSL8"/>
<proteinExistence type="predicted"/>
<organism evidence="1 2">
    <name type="scientific">Aspergillus pseudonomiae</name>
    <dbReference type="NCBI Taxonomy" id="1506151"/>
    <lineage>
        <taxon>Eukaryota</taxon>
        <taxon>Fungi</taxon>
        <taxon>Dikarya</taxon>
        <taxon>Ascomycota</taxon>
        <taxon>Pezizomycotina</taxon>
        <taxon>Eurotiomycetes</taxon>
        <taxon>Eurotiomycetidae</taxon>
        <taxon>Eurotiales</taxon>
        <taxon>Aspergillaceae</taxon>
        <taxon>Aspergillus</taxon>
        <taxon>Aspergillus subgen. Circumdati</taxon>
    </lineage>
</organism>
<dbReference type="EMBL" id="ML736912">
    <property type="protein sequence ID" value="KAE8397196.1"/>
    <property type="molecule type" value="Genomic_DNA"/>
</dbReference>
<accession>A0A5N7CSL8</accession>